<dbReference type="InterPro" id="IPR041195">
    <property type="entry name" value="Rnh202_N"/>
</dbReference>
<dbReference type="GO" id="GO:0006401">
    <property type="term" value="P:RNA catabolic process"/>
    <property type="evidence" value="ECO:0007669"/>
    <property type="project" value="TreeGrafter"/>
</dbReference>
<dbReference type="PANTHER" id="PTHR13383:SF11">
    <property type="entry name" value="RIBONUCLEASE H2 SUBUNIT B"/>
    <property type="match status" value="1"/>
</dbReference>
<sequence length="286" mass="32539">MASWCDGIEGTRLLIAPLAHTSFGKENNVEIGESQILSLRHPKSGSPTCYIYTNDSLHELHWFKQAYGSWFLGDYVCEDGSLYISTPVDPVFILLPIFEEARMKKGNDVGMFRQLDEIIFINGFPGYQHLSNIAEGCMKLICDVKEIGTSKFFRVDDSKVLHWLCHKVNNLKQTLTTLDRNYAAREEKETLIEIVSLLGEYLKDEPWLKLLCRHLELNIEDTVKKSSNENIHRALENTPLASHPLTGKDVNGRSASSSGKQSKKLKITEKSQNIKDMFFRASRRGK</sequence>
<comment type="function">
    <text evidence="4">Non catalytic subunit of RNase H2, an endonuclease that specifically degrades the RNA of RNA:DNA hybrids. Participates in DNA replication, possibly by mediating the removal of lagging-strand Okazaki fragment RNA primers during DNA replication. Mediates the excision of single ribonucleotides from DNA:RNA duplexes.</text>
</comment>
<evidence type="ECO:0000256" key="3">
    <source>
        <dbReference type="ARBA" id="ARBA00023242"/>
    </source>
</evidence>
<feature type="region of interest" description="Disordered" evidence="6">
    <location>
        <begin position="235"/>
        <end position="273"/>
    </location>
</feature>
<proteinExistence type="predicted"/>
<dbReference type="Pfam" id="PF09468">
    <property type="entry name" value="RNase_H2-Ydr279"/>
    <property type="match status" value="1"/>
</dbReference>
<feature type="domain" description="Ribonuclease H2 subunit B wHTH" evidence="7">
    <location>
        <begin position="92"/>
        <end position="178"/>
    </location>
</feature>
<evidence type="ECO:0000259" key="7">
    <source>
        <dbReference type="Pfam" id="PF09468"/>
    </source>
</evidence>
<dbReference type="AlphaFoldDB" id="A0AAV9CZR5"/>
<comment type="subcellular location">
    <subcellularLocation>
        <location evidence="1">Nucleus</location>
    </subcellularLocation>
</comment>
<dbReference type="PANTHER" id="PTHR13383">
    <property type="entry name" value="RIBONUCLEASE H2 SUBUNIT B"/>
    <property type="match status" value="1"/>
</dbReference>
<dbReference type="Gene3D" id="2.20.25.530">
    <property type="match status" value="1"/>
</dbReference>
<dbReference type="GO" id="GO:0032299">
    <property type="term" value="C:ribonuclease H2 complex"/>
    <property type="evidence" value="ECO:0007669"/>
    <property type="project" value="InterPro"/>
</dbReference>
<feature type="domain" description="Rnh202 triple barrel" evidence="8">
    <location>
        <begin position="33"/>
        <end position="89"/>
    </location>
</feature>
<accession>A0AAV9CZR5</accession>
<dbReference type="EMBL" id="JAUJYO010000016">
    <property type="protein sequence ID" value="KAK1294267.1"/>
    <property type="molecule type" value="Genomic_DNA"/>
</dbReference>
<dbReference type="Pfam" id="PF17745">
    <property type="entry name" value="Ydr279_N"/>
    <property type="match status" value="1"/>
</dbReference>
<evidence type="ECO:0000256" key="5">
    <source>
        <dbReference type="ARBA" id="ARBA00033464"/>
    </source>
</evidence>
<dbReference type="CDD" id="cd09270">
    <property type="entry name" value="RNase_H2-B"/>
    <property type="match status" value="1"/>
</dbReference>
<keyword evidence="10" id="KW-1185">Reference proteome</keyword>
<gene>
    <name evidence="9" type="ORF">QJS10_CPA16g00440</name>
</gene>
<dbReference type="InterPro" id="IPR019024">
    <property type="entry name" value="RNase_H2_suB_wHTH"/>
</dbReference>
<organism evidence="9 10">
    <name type="scientific">Acorus calamus</name>
    <name type="common">Sweet flag</name>
    <dbReference type="NCBI Taxonomy" id="4465"/>
    <lineage>
        <taxon>Eukaryota</taxon>
        <taxon>Viridiplantae</taxon>
        <taxon>Streptophyta</taxon>
        <taxon>Embryophyta</taxon>
        <taxon>Tracheophyta</taxon>
        <taxon>Spermatophyta</taxon>
        <taxon>Magnoliopsida</taxon>
        <taxon>Liliopsida</taxon>
        <taxon>Acoraceae</taxon>
        <taxon>Acorus</taxon>
    </lineage>
</organism>
<evidence type="ECO:0000256" key="1">
    <source>
        <dbReference type="ARBA" id="ARBA00004123"/>
    </source>
</evidence>
<reference evidence="9" key="2">
    <citation type="submission" date="2023-06" db="EMBL/GenBank/DDBJ databases">
        <authorList>
            <person name="Ma L."/>
            <person name="Liu K.-W."/>
            <person name="Li Z."/>
            <person name="Hsiao Y.-Y."/>
            <person name="Qi Y."/>
            <person name="Fu T."/>
            <person name="Tang G."/>
            <person name="Zhang D."/>
            <person name="Sun W.-H."/>
            <person name="Liu D.-K."/>
            <person name="Li Y."/>
            <person name="Chen G.-Z."/>
            <person name="Liu X.-D."/>
            <person name="Liao X.-Y."/>
            <person name="Jiang Y.-T."/>
            <person name="Yu X."/>
            <person name="Hao Y."/>
            <person name="Huang J."/>
            <person name="Zhao X.-W."/>
            <person name="Ke S."/>
            <person name="Chen Y.-Y."/>
            <person name="Wu W.-L."/>
            <person name="Hsu J.-L."/>
            <person name="Lin Y.-F."/>
            <person name="Huang M.-D."/>
            <person name="Li C.-Y."/>
            <person name="Huang L."/>
            <person name="Wang Z.-W."/>
            <person name="Zhao X."/>
            <person name="Zhong W.-Y."/>
            <person name="Peng D.-H."/>
            <person name="Ahmad S."/>
            <person name="Lan S."/>
            <person name="Zhang J.-S."/>
            <person name="Tsai W.-C."/>
            <person name="Van De Peer Y."/>
            <person name="Liu Z.-J."/>
        </authorList>
    </citation>
    <scope>NUCLEOTIDE SEQUENCE</scope>
    <source>
        <strain evidence="9">CP</strain>
        <tissue evidence="9">Leaves</tissue>
    </source>
</reference>
<comment type="caution">
    <text evidence="9">The sequence shown here is derived from an EMBL/GenBank/DDBJ whole genome shotgun (WGS) entry which is preliminary data.</text>
</comment>
<dbReference type="Proteomes" id="UP001180020">
    <property type="component" value="Unassembled WGS sequence"/>
</dbReference>
<reference evidence="9" key="1">
    <citation type="journal article" date="2023" name="Nat. Commun.">
        <title>Diploid and tetraploid genomes of Acorus and the evolution of monocots.</title>
        <authorList>
            <person name="Ma L."/>
            <person name="Liu K.W."/>
            <person name="Li Z."/>
            <person name="Hsiao Y.Y."/>
            <person name="Qi Y."/>
            <person name="Fu T."/>
            <person name="Tang G.D."/>
            <person name="Zhang D."/>
            <person name="Sun W.H."/>
            <person name="Liu D.K."/>
            <person name="Li Y."/>
            <person name="Chen G.Z."/>
            <person name="Liu X.D."/>
            <person name="Liao X.Y."/>
            <person name="Jiang Y.T."/>
            <person name="Yu X."/>
            <person name="Hao Y."/>
            <person name="Huang J."/>
            <person name="Zhao X.W."/>
            <person name="Ke S."/>
            <person name="Chen Y.Y."/>
            <person name="Wu W.L."/>
            <person name="Hsu J.L."/>
            <person name="Lin Y.F."/>
            <person name="Huang M.D."/>
            <person name="Li C.Y."/>
            <person name="Huang L."/>
            <person name="Wang Z.W."/>
            <person name="Zhao X."/>
            <person name="Zhong W.Y."/>
            <person name="Peng D.H."/>
            <person name="Ahmad S."/>
            <person name="Lan S."/>
            <person name="Zhang J.S."/>
            <person name="Tsai W.C."/>
            <person name="Van de Peer Y."/>
            <person name="Liu Z.J."/>
        </authorList>
    </citation>
    <scope>NUCLEOTIDE SEQUENCE</scope>
    <source>
        <strain evidence="9">CP</strain>
    </source>
</reference>
<evidence type="ECO:0000259" key="8">
    <source>
        <dbReference type="Pfam" id="PF17745"/>
    </source>
</evidence>
<dbReference type="FunFam" id="2.20.25.530:FF:000002">
    <property type="entry name" value="Ribonuclease H2 subunit B"/>
    <property type="match status" value="1"/>
</dbReference>
<evidence type="ECO:0000256" key="4">
    <source>
        <dbReference type="ARBA" id="ARBA00024778"/>
    </source>
</evidence>
<dbReference type="Gene3D" id="1.10.20.120">
    <property type="match status" value="1"/>
</dbReference>
<protein>
    <recommendedName>
        <fullName evidence="2">Ribonuclease H2 subunit B</fullName>
    </recommendedName>
    <alternativeName>
        <fullName evidence="5">Ribonuclease HI subunit B</fullName>
    </alternativeName>
</protein>
<keyword evidence="3" id="KW-0539">Nucleus</keyword>
<evidence type="ECO:0000313" key="9">
    <source>
        <dbReference type="EMBL" id="KAK1294267.1"/>
    </source>
</evidence>
<evidence type="ECO:0000256" key="2">
    <source>
        <dbReference type="ARBA" id="ARBA00019062"/>
    </source>
</evidence>
<dbReference type="InterPro" id="IPR040456">
    <property type="entry name" value="RNase_H2_suB"/>
</dbReference>
<evidence type="ECO:0000256" key="6">
    <source>
        <dbReference type="SAM" id="MobiDB-lite"/>
    </source>
</evidence>
<dbReference type="GO" id="GO:0005654">
    <property type="term" value="C:nucleoplasm"/>
    <property type="evidence" value="ECO:0007669"/>
    <property type="project" value="TreeGrafter"/>
</dbReference>
<name>A0AAV9CZR5_ACOCL</name>
<evidence type="ECO:0000313" key="10">
    <source>
        <dbReference type="Proteomes" id="UP001180020"/>
    </source>
</evidence>